<dbReference type="RefSeq" id="WP_128986174.1">
    <property type="nucleotide sequence ID" value="NZ_CBCSEI010000009.1"/>
</dbReference>
<keyword evidence="3" id="KW-1133">Transmembrane helix</keyword>
<dbReference type="NCBIfam" id="NF041023">
    <property type="entry name" value="PP0621_fam"/>
    <property type="match status" value="1"/>
</dbReference>
<evidence type="ECO:0000313" key="4">
    <source>
        <dbReference type="EMBL" id="RXI40774.1"/>
    </source>
</evidence>
<protein>
    <recommendedName>
        <fullName evidence="8">Prokaryotic metallothionein</fullName>
    </recommendedName>
</protein>
<evidence type="ECO:0000256" key="3">
    <source>
        <dbReference type="SAM" id="Phobius"/>
    </source>
</evidence>
<evidence type="ECO:0000313" key="6">
    <source>
        <dbReference type="Proteomes" id="UP000290378"/>
    </source>
</evidence>
<dbReference type="EMBL" id="PDJZ01000004">
    <property type="protein sequence ID" value="RXJ84712.1"/>
    <property type="molecule type" value="Genomic_DNA"/>
</dbReference>
<feature type="transmembrane region" description="Helical" evidence="3">
    <location>
        <begin position="6"/>
        <end position="23"/>
    </location>
</feature>
<dbReference type="Proteomes" id="UP000290870">
    <property type="component" value="Unassembled WGS sequence"/>
</dbReference>
<keyword evidence="6" id="KW-1185">Reference proteome</keyword>
<evidence type="ECO:0000256" key="1">
    <source>
        <dbReference type="ARBA" id="ARBA00022723"/>
    </source>
</evidence>
<evidence type="ECO:0000313" key="7">
    <source>
        <dbReference type="Proteomes" id="UP000290870"/>
    </source>
</evidence>
<accession>A0A4V1LDQ1</accession>
<evidence type="ECO:0008006" key="8">
    <source>
        <dbReference type="Google" id="ProtNLM"/>
    </source>
</evidence>
<keyword evidence="3" id="KW-0812">Transmembrane</keyword>
<dbReference type="AlphaFoldDB" id="A0A4V1LDQ1"/>
<proteinExistence type="predicted"/>
<gene>
    <name evidence="4" type="ORF">CP963_08340</name>
    <name evidence="5" type="ORF">CRU90_04965</name>
</gene>
<dbReference type="GO" id="GO:0046872">
    <property type="term" value="F:metal ion binding"/>
    <property type="evidence" value="ECO:0007669"/>
    <property type="project" value="UniProtKB-KW"/>
</dbReference>
<dbReference type="InterPro" id="IPR049708">
    <property type="entry name" value="PP0621-like"/>
</dbReference>
<keyword evidence="3" id="KW-0472">Membrane</keyword>
<dbReference type="EMBL" id="NXII01000009">
    <property type="protein sequence ID" value="RXI40774.1"/>
    <property type="molecule type" value="Genomic_DNA"/>
</dbReference>
<evidence type="ECO:0000313" key="5">
    <source>
        <dbReference type="EMBL" id="RXJ84712.1"/>
    </source>
</evidence>
<comment type="caution">
    <text evidence="5">The sequence shown here is derived from an EMBL/GenBank/DDBJ whole genome shotgun (WGS) entry which is preliminary data.</text>
</comment>
<evidence type="ECO:0000256" key="2">
    <source>
        <dbReference type="ARBA" id="ARBA00022851"/>
    </source>
</evidence>
<reference evidence="4 6" key="1">
    <citation type="submission" date="2017-09" db="EMBL/GenBank/DDBJ databases">
        <title>Genomics of the genus Arcobacter.</title>
        <authorList>
            <person name="Perez-Cataluna A."/>
            <person name="Figueras M.J."/>
            <person name="Salas-Masso N."/>
        </authorList>
    </citation>
    <scope>NUCLEOTIDE SEQUENCE [LARGE SCALE GENOMIC DNA]</scope>
    <source>
        <strain evidence="4 6">CECT 7834</strain>
    </source>
</reference>
<keyword evidence="1" id="KW-0479">Metal-binding</keyword>
<dbReference type="Gene3D" id="2.30.170.10">
    <property type="match status" value="1"/>
</dbReference>
<reference evidence="5 7" key="2">
    <citation type="submission" date="2017-10" db="EMBL/GenBank/DDBJ databases">
        <title>Genomics of the genus Arcobacter.</title>
        <authorList>
            <person name="Perez-Cataluna A."/>
            <person name="Figueras M.J."/>
        </authorList>
    </citation>
    <scope>NUCLEOTIDE SEQUENCE [LARGE SCALE GENOMIC DNA]</scope>
    <source>
        <strain evidence="5 7">F26</strain>
    </source>
</reference>
<sequence>MILKILAVIVVGFLAYILLFKKGREKDVITKKDEKIEDEMVECPTCKTYVSQKEAILSNGKFYCSKECLLNK</sequence>
<keyword evidence="2" id="KW-0480">Metal-thiolate cluster</keyword>
<dbReference type="OrthoDB" id="5356091at2"/>
<organism evidence="5 7">
    <name type="scientific">Arcobacter cloacae</name>
    <dbReference type="NCBI Taxonomy" id="1054034"/>
    <lineage>
        <taxon>Bacteria</taxon>
        <taxon>Pseudomonadati</taxon>
        <taxon>Campylobacterota</taxon>
        <taxon>Epsilonproteobacteria</taxon>
        <taxon>Campylobacterales</taxon>
        <taxon>Arcobacteraceae</taxon>
        <taxon>Arcobacter</taxon>
    </lineage>
</organism>
<dbReference type="SUPFAM" id="SSF57868">
    <property type="entry name" value="Metallothionein"/>
    <property type="match status" value="1"/>
</dbReference>
<dbReference type="InterPro" id="IPR017854">
    <property type="entry name" value="Metalthion_dom_sf"/>
</dbReference>
<dbReference type="Proteomes" id="UP000290378">
    <property type="component" value="Unassembled WGS sequence"/>
</dbReference>
<name>A0A4V1LDQ1_9BACT</name>